<feature type="active site" evidence="6">
    <location>
        <position position="79"/>
    </location>
</feature>
<dbReference type="EMBL" id="CP002403">
    <property type="protein sequence ID" value="ADU21250.1"/>
    <property type="molecule type" value="Genomic_DNA"/>
</dbReference>
<comment type="similarity">
    <text evidence="6">Belongs to the class I-like SAM-binding methyltransferase superfamily. C5-methyltransferase family.</text>
</comment>
<organism evidence="8 9">
    <name type="scientific">Ruminococcus albus (strain ATCC 27210 / DSM 20455 / JCM 14654 / NCDO 2250 / 7)</name>
    <dbReference type="NCBI Taxonomy" id="697329"/>
    <lineage>
        <taxon>Bacteria</taxon>
        <taxon>Bacillati</taxon>
        <taxon>Bacillota</taxon>
        <taxon>Clostridia</taxon>
        <taxon>Eubacteriales</taxon>
        <taxon>Oscillospiraceae</taxon>
        <taxon>Ruminococcus</taxon>
    </lineage>
</organism>
<protein>
    <recommendedName>
        <fullName evidence="1">DNA (cytosine-5-)-methyltransferase</fullName>
        <ecNumber evidence="1">2.1.1.37</ecNumber>
    </recommendedName>
</protein>
<dbReference type="Gene3D" id="3.40.50.150">
    <property type="entry name" value="Vaccinia Virus protein VP39"/>
    <property type="match status" value="2"/>
</dbReference>
<dbReference type="Gene3D" id="3.90.120.10">
    <property type="entry name" value="DNA Methylase, subunit A, domain 2"/>
    <property type="match status" value="1"/>
</dbReference>
<dbReference type="STRING" id="697329.Rumal_0708"/>
<keyword evidence="2 6" id="KW-0489">Methyltransferase</keyword>
<evidence type="ECO:0000256" key="7">
    <source>
        <dbReference type="SAM" id="Coils"/>
    </source>
</evidence>
<dbReference type="PRINTS" id="PR00105">
    <property type="entry name" value="C5METTRFRASE"/>
</dbReference>
<dbReference type="REBASE" id="30850">
    <property type="entry name" value="M.Ral7ORF708P"/>
</dbReference>
<reference evidence="8 9" key="1">
    <citation type="journal article" date="2011" name="J. Bacteriol.">
        <title>Complete genome of the cellulolytic ruminal bacterium Ruminococcus albus 7.</title>
        <authorList>
            <person name="Suen G."/>
            <person name="Stevenson D.M."/>
            <person name="Bruce D.C."/>
            <person name="Chertkov O."/>
            <person name="Copeland A."/>
            <person name="Cheng J.F."/>
            <person name="Detter C."/>
            <person name="Detter J.C."/>
            <person name="Goodwin L.A."/>
            <person name="Han C.S."/>
            <person name="Hauser L.J."/>
            <person name="Ivanova N.N."/>
            <person name="Kyrpides N.C."/>
            <person name="Land M.L."/>
            <person name="Lapidus A."/>
            <person name="Lucas S."/>
            <person name="Ovchinnikova G."/>
            <person name="Pitluck S."/>
            <person name="Tapia R."/>
            <person name="Woyke T."/>
            <person name="Boyum J."/>
            <person name="Mead D."/>
            <person name="Weimer P.J."/>
        </authorList>
    </citation>
    <scope>NUCLEOTIDE SEQUENCE [LARGE SCALE GENOMIC DNA]</scope>
    <source>
        <strain evidence="9">ATCC 27210 / DSM 20455 / JCM 14654 / NCDO 2250 / 7</strain>
    </source>
</reference>
<dbReference type="OrthoDB" id="9813719at2"/>
<keyword evidence="7" id="KW-0175">Coiled coil</keyword>
<dbReference type="PROSITE" id="PS00095">
    <property type="entry name" value="C5_MTASE_2"/>
    <property type="match status" value="1"/>
</dbReference>
<dbReference type="GO" id="GO:0003886">
    <property type="term" value="F:DNA (cytosine-5-)-methyltransferase activity"/>
    <property type="evidence" value="ECO:0007669"/>
    <property type="project" value="UniProtKB-EC"/>
</dbReference>
<dbReference type="GO" id="GO:0003677">
    <property type="term" value="F:DNA binding"/>
    <property type="evidence" value="ECO:0007669"/>
    <property type="project" value="TreeGrafter"/>
</dbReference>
<dbReference type="PROSITE" id="PS51679">
    <property type="entry name" value="SAM_MT_C5"/>
    <property type="match status" value="1"/>
</dbReference>
<dbReference type="eggNOG" id="COG0270">
    <property type="taxonomic scope" value="Bacteria"/>
</dbReference>
<keyword evidence="5" id="KW-0680">Restriction system</keyword>
<dbReference type="EC" id="2.1.1.37" evidence="1"/>
<dbReference type="GO" id="GO:0044027">
    <property type="term" value="P:negative regulation of gene expression via chromosomal CpG island methylation"/>
    <property type="evidence" value="ECO:0007669"/>
    <property type="project" value="TreeGrafter"/>
</dbReference>
<keyword evidence="3 6" id="KW-0808">Transferase</keyword>
<evidence type="ECO:0000256" key="4">
    <source>
        <dbReference type="ARBA" id="ARBA00022691"/>
    </source>
</evidence>
<sequence>MEKYKVVDLFAGAGGLSLGFVQTKKYEIKVAFENNPNMQKTYRRNHPKVDVRGDVCAADYSEIKRKYGTIDVVIGGPPCQGFSNANRQKNTAVSLNNKLVKQYVRAVIELSPNAFIMENVSMLKSEVHRFYLEKGDEELIKEYNIKVKMTPLKLVDSQYCFDGILDVINDQSSIEKFIWPERLYQEINVIYKITSNLSKLKTTLDKHKNTLLKLINEYEKANSLTGYIAECSNKAFETIRSYYENRIDCSNIKQGIESAIMLQRMLFKSLEIINNKILVDEYDTENGISANIRSMAVLDYIKAILESPKYGYKLNSNVLCAADYGAPQKRMRFVIMGIKSSISSIPTFPMPKFEEDEYRTVRDAISDIEDVEPVVNITDDVGIVLENKDLEGLAKKLRDSKKLYNHIITATTETAMKRFKVIGQGQNFHSLSDDLKSNTYTNPNRTQNTIYTRLKYDEPSGTVVNVRKSMWIHPTKDRALSIREAARLQTFPDSFVFCGSKDQQYQQVGNAVPPIMAKAIAMKLNRILEKSYGRQSHKRNKKL</sequence>
<dbReference type="GO" id="GO:0032259">
    <property type="term" value="P:methylation"/>
    <property type="evidence" value="ECO:0007669"/>
    <property type="project" value="UniProtKB-KW"/>
</dbReference>
<evidence type="ECO:0000256" key="2">
    <source>
        <dbReference type="ARBA" id="ARBA00022603"/>
    </source>
</evidence>
<dbReference type="HOGENOM" id="CLU_006958_2_4_9"/>
<evidence type="ECO:0000256" key="1">
    <source>
        <dbReference type="ARBA" id="ARBA00011975"/>
    </source>
</evidence>
<keyword evidence="4 6" id="KW-0949">S-adenosyl-L-methionine</keyword>
<dbReference type="AlphaFoldDB" id="E6UHK5"/>
<dbReference type="Pfam" id="PF00145">
    <property type="entry name" value="DNA_methylase"/>
    <property type="match status" value="2"/>
</dbReference>
<dbReference type="KEGG" id="ral:Rumal_0708"/>
<dbReference type="PANTHER" id="PTHR10629:SF52">
    <property type="entry name" value="DNA (CYTOSINE-5)-METHYLTRANSFERASE 1"/>
    <property type="match status" value="1"/>
</dbReference>
<dbReference type="RefSeq" id="WP_013497436.1">
    <property type="nucleotide sequence ID" value="NC_014833.1"/>
</dbReference>
<dbReference type="SUPFAM" id="SSF53335">
    <property type="entry name" value="S-adenosyl-L-methionine-dependent methyltransferases"/>
    <property type="match status" value="2"/>
</dbReference>
<gene>
    <name evidence="8" type="ordered locus">Rumal_0708</name>
</gene>
<dbReference type="InterPro" id="IPR018117">
    <property type="entry name" value="C5_DNA_meth_AS"/>
</dbReference>
<dbReference type="InterPro" id="IPR029063">
    <property type="entry name" value="SAM-dependent_MTases_sf"/>
</dbReference>
<dbReference type="InterPro" id="IPR001525">
    <property type="entry name" value="C5_MeTfrase"/>
</dbReference>
<dbReference type="InterPro" id="IPR050390">
    <property type="entry name" value="C5-Methyltransferase"/>
</dbReference>
<proteinExistence type="inferred from homology"/>
<dbReference type="Proteomes" id="UP000006919">
    <property type="component" value="Chromosome"/>
</dbReference>
<feature type="coiled-coil region" evidence="7">
    <location>
        <begin position="197"/>
        <end position="224"/>
    </location>
</feature>
<dbReference type="PROSITE" id="PS00094">
    <property type="entry name" value="C5_MTASE_1"/>
    <property type="match status" value="1"/>
</dbReference>
<evidence type="ECO:0000256" key="6">
    <source>
        <dbReference type="PROSITE-ProRule" id="PRU01016"/>
    </source>
</evidence>
<dbReference type="InterPro" id="IPR031303">
    <property type="entry name" value="C5_meth_CS"/>
</dbReference>
<evidence type="ECO:0000256" key="3">
    <source>
        <dbReference type="ARBA" id="ARBA00022679"/>
    </source>
</evidence>
<evidence type="ECO:0000256" key="5">
    <source>
        <dbReference type="ARBA" id="ARBA00022747"/>
    </source>
</evidence>
<evidence type="ECO:0000313" key="8">
    <source>
        <dbReference type="EMBL" id="ADU21250.1"/>
    </source>
</evidence>
<evidence type="ECO:0000313" key="9">
    <source>
        <dbReference type="Proteomes" id="UP000006919"/>
    </source>
</evidence>
<dbReference type="PANTHER" id="PTHR10629">
    <property type="entry name" value="CYTOSINE-SPECIFIC METHYLTRANSFERASE"/>
    <property type="match status" value="1"/>
</dbReference>
<accession>E6UHK5</accession>
<name>E6UHK5_RUMA7</name>
<dbReference type="GO" id="GO:0009307">
    <property type="term" value="P:DNA restriction-modification system"/>
    <property type="evidence" value="ECO:0007669"/>
    <property type="project" value="UniProtKB-KW"/>
</dbReference>